<evidence type="ECO:0008006" key="3">
    <source>
        <dbReference type="Google" id="ProtNLM"/>
    </source>
</evidence>
<dbReference type="RefSeq" id="WP_192541370.1">
    <property type="nucleotide sequence ID" value="NZ_JBQDKS010000141.1"/>
</dbReference>
<comment type="caution">
    <text evidence="1">The sequence shown here is derived from an EMBL/GenBank/DDBJ whole genome shotgun (WGS) entry which is preliminary data.</text>
</comment>
<accession>A0ABR9FKR0</accession>
<proteinExistence type="predicted"/>
<dbReference type="EMBL" id="RRZA01000020">
    <property type="protein sequence ID" value="MBE0457422.1"/>
    <property type="molecule type" value="Genomic_DNA"/>
</dbReference>
<organism evidence="1 2">
    <name type="scientific">Pseudoalteromonas prydzensis</name>
    <dbReference type="NCBI Taxonomy" id="182141"/>
    <lineage>
        <taxon>Bacteria</taxon>
        <taxon>Pseudomonadati</taxon>
        <taxon>Pseudomonadota</taxon>
        <taxon>Gammaproteobacteria</taxon>
        <taxon>Alteromonadales</taxon>
        <taxon>Pseudoalteromonadaceae</taxon>
        <taxon>Pseudoalteromonas</taxon>
    </lineage>
</organism>
<name>A0ABR9FKR0_9GAMM</name>
<reference evidence="1 2" key="1">
    <citation type="submission" date="2020-07" db="EMBL/GenBank/DDBJ databases">
        <title>Halophilic bacteria isolated from french cheeses.</title>
        <authorList>
            <person name="Kothe C.I."/>
            <person name="Farah-Kraiem B."/>
            <person name="Renault P."/>
            <person name="Dridi B."/>
        </authorList>
    </citation>
    <scope>NUCLEOTIDE SEQUENCE [LARGE SCALE GENOMIC DNA]</scope>
    <source>
        <strain evidence="1 2">FME14</strain>
    </source>
</reference>
<gene>
    <name evidence="1" type="ORF">EI167_08150</name>
</gene>
<evidence type="ECO:0000313" key="1">
    <source>
        <dbReference type="EMBL" id="MBE0457422.1"/>
    </source>
</evidence>
<dbReference type="Proteomes" id="UP000707245">
    <property type="component" value="Unassembled WGS sequence"/>
</dbReference>
<protein>
    <recommendedName>
        <fullName evidence="3">DUF4252 domain-containing protein</fullName>
    </recommendedName>
</protein>
<keyword evidence="2" id="KW-1185">Reference proteome</keyword>
<evidence type="ECO:0000313" key="2">
    <source>
        <dbReference type="Proteomes" id="UP000707245"/>
    </source>
</evidence>
<sequence length="169" mass="19657">MNVRILIALFLSIFYLDNVYAKCNYTSHKAPLYSEQITSENTSYNLSIWLLRENRLLESDIDLSNKPVSIYKSILNSYQKNTLEDMLFYQTEVMTDIKTLHGHQRIIKAVFQQSDTFDLFLIEINSNLNNYFLKTIISTNIEPANTSKVIKELTKISAQIKNVCDNKNE</sequence>